<feature type="non-terminal residue" evidence="1">
    <location>
        <position position="1"/>
    </location>
</feature>
<reference evidence="1" key="1">
    <citation type="submission" date="2018-05" db="EMBL/GenBank/DDBJ databases">
        <authorList>
            <person name="Lanie J.A."/>
            <person name="Ng W.-L."/>
            <person name="Kazmierczak K.M."/>
            <person name="Andrzejewski T.M."/>
            <person name="Davidsen T.M."/>
            <person name="Wayne K.J."/>
            <person name="Tettelin H."/>
            <person name="Glass J.I."/>
            <person name="Rusch D."/>
            <person name="Podicherti R."/>
            <person name="Tsui H.-C.T."/>
            <person name="Winkler M.E."/>
        </authorList>
    </citation>
    <scope>NUCLEOTIDE SEQUENCE</scope>
</reference>
<evidence type="ECO:0000313" key="1">
    <source>
        <dbReference type="EMBL" id="SVE50142.1"/>
    </source>
</evidence>
<dbReference type="EMBL" id="UINC01221701">
    <property type="protein sequence ID" value="SVE50142.1"/>
    <property type="molecule type" value="Genomic_DNA"/>
</dbReference>
<accession>A0A383E002</accession>
<protein>
    <submittedName>
        <fullName evidence="1">Uncharacterized protein</fullName>
    </submittedName>
</protein>
<name>A0A383E002_9ZZZZ</name>
<dbReference type="AlphaFoldDB" id="A0A383E002"/>
<gene>
    <name evidence="1" type="ORF">METZ01_LOCUS502996</name>
</gene>
<sequence length="58" mass="6139">VGVPSVCLPLYMYGLSGRKIFSKTIKVTASVISAARGADAGPKKEKQLRVGGSRFLDN</sequence>
<proteinExistence type="predicted"/>
<organism evidence="1">
    <name type="scientific">marine metagenome</name>
    <dbReference type="NCBI Taxonomy" id="408172"/>
    <lineage>
        <taxon>unclassified sequences</taxon>
        <taxon>metagenomes</taxon>
        <taxon>ecological metagenomes</taxon>
    </lineage>
</organism>